<comment type="caution">
    <text evidence="2">The sequence shown here is derived from an EMBL/GenBank/DDBJ whole genome shotgun (WGS) entry which is preliminary data.</text>
</comment>
<gene>
    <name evidence="2" type="ORF">A3A43_03305</name>
</gene>
<dbReference type="EMBL" id="MHLC01000002">
    <property type="protein sequence ID" value="OGZ01852.1"/>
    <property type="molecule type" value="Genomic_DNA"/>
</dbReference>
<reference evidence="2 3" key="1">
    <citation type="journal article" date="2016" name="Nat. Commun.">
        <title>Thousands of microbial genomes shed light on interconnected biogeochemical processes in an aquifer system.</title>
        <authorList>
            <person name="Anantharaman K."/>
            <person name="Brown C.T."/>
            <person name="Hug L.A."/>
            <person name="Sharon I."/>
            <person name="Castelle C.J."/>
            <person name="Probst A.J."/>
            <person name="Thomas B.C."/>
            <person name="Singh A."/>
            <person name="Wilkins M.J."/>
            <person name="Karaoz U."/>
            <person name="Brodie E.L."/>
            <person name="Williams K.H."/>
            <person name="Hubbard S.S."/>
            <person name="Banfield J.F."/>
        </authorList>
    </citation>
    <scope>NUCLEOTIDE SEQUENCE [LARGE SCALE GENOMIC DNA]</scope>
</reference>
<dbReference type="Proteomes" id="UP000178495">
    <property type="component" value="Unassembled WGS sequence"/>
</dbReference>
<evidence type="ECO:0000256" key="1">
    <source>
        <dbReference type="SAM" id="MobiDB-lite"/>
    </source>
</evidence>
<evidence type="ECO:0000313" key="3">
    <source>
        <dbReference type="Proteomes" id="UP000178495"/>
    </source>
</evidence>
<proteinExistence type="predicted"/>
<name>A0A1G2CKV7_9BACT</name>
<feature type="region of interest" description="Disordered" evidence="1">
    <location>
        <begin position="102"/>
        <end position="140"/>
    </location>
</feature>
<protein>
    <submittedName>
        <fullName evidence="2">Uncharacterized protein</fullName>
    </submittedName>
</protein>
<evidence type="ECO:0000313" key="2">
    <source>
        <dbReference type="EMBL" id="OGZ01852.1"/>
    </source>
</evidence>
<feature type="compositionally biased region" description="Basic and acidic residues" evidence="1">
    <location>
        <begin position="122"/>
        <end position="140"/>
    </location>
</feature>
<sequence length="140" mass="15833">MSKIGPEYLFPQDKESGYLRQVRDAFAHAVEHGTPEEAGRAWDNYRRALDEMPLERRGARALPEEKKLIEEAERLTRKAQARGIDLPPSDFLKRWAEMLSRGEKDLDEPGGEASPPGGEMADLEKEAAELMRKESQPKGD</sequence>
<dbReference type="AlphaFoldDB" id="A0A1G2CKV7"/>
<accession>A0A1G2CKV7</accession>
<dbReference type="STRING" id="1798652.A3A43_03305"/>
<organism evidence="2 3">
    <name type="scientific">Candidatus Liptonbacteria bacterium RIFCSPLOWO2_01_FULL_56_20</name>
    <dbReference type="NCBI Taxonomy" id="1798652"/>
    <lineage>
        <taxon>Bacteria</taxon>
        <taxon>Candidatus Liptoniibacteriota</taxon>
    </lineage>
</organism>